<accession>A0ABU7XJA3</accession>
<dbReference type="Proteomes" id="UP001350748">
    <property type="component" value="Unassembled WGS sequence"/>
</dbReference>
<evidence type="ECO:0000313" key="2">
    <source>
        <dbReference type="EMBL" id="MEF3367210.1"/>
    </source>
</evidence>
<reference evidence="2 3" key="1">
    <citation type="submission" date="2024-02" db="EMBL/GenBank/DDBJ databases">
        <authorList>
            <person name="Grouzdev D."/>
        </authorList>
    </citation>
    <scope>NUCLEOTIDE SEQUENCE [LARGE SCALE GENOMIC DNA]</scope>
    <source>
        <strain evidence="2 3">9N</strain>
    </source>
</reference>
<dbReference type="PANTHER" id="PTHR34203:SF15">
    <property type="entry name" value="SLL1173 PROTEIN"/>
    <property type="match status" value="1"/>
</dbReference>
<dbReference type="GO" id="GO:0032259">
    <property type="term" value="P:methylation"/>
    <property type="evidence" value="ECO:0007669"/>
    <property type="project" value="UniProtKB-KW"/>
</dbReference>
<dbReference type="InterPro" id="IPR052514">
    <property type="entry name" value="SAM-dependent_MTase"/>
</dbReference>
<proteinExistence type="predicted"/>
<evidence type="ECO:0000313" key="3">
    <source>
        <dbReference type="Proteomes" id="UP001350748"/>
    </source>
</evidence>
<dbReference type="InterPro" id="IPR029063">
    <property type="entry name" value="SAM-dependent_MTases_sf"/>
</dbReference>
<keyword evidence="2" id="KW-0489">Methyltransferase</keyword>
<gene>
    <name evidence="2" type="ORF">V3H18_11760</name>
</gene>
<evidence type="ECO:0000259" key="1">
    <source>
        <dbReference type="Pfam" id="PF05050"/>
    </source>
</evidence>
<organism evidence="2 3">
    <name type="scientific">Methylocystis borbori</name>
    <dbReference type="NCBI Taxonomy" id="3118750"/>
    <lineage>
        <taxon>Bacteria</taxon>
        <taxon>Pseudomonadati</taxon>
        <taxon>Pseudomonadota</taxon>
        <taxon>Alphaproteobacteria</taxon>
        <taxon>Hyphomicrobiales</taxon>
        <taxon>Methylocystaceae</taxon>
        <taxon>Methylocystis</taxon>
    </lineage>
</organism>
<dbReference type="GO" id="GO:0008168">
    <property type="term" value="F:methyltransferase activity"/>
    <property type="evidence" value="ECO:0007669"/>
    <property type="project" value="UniProtKB-KW"/>
</dbReference>
<sequence>MSTDSPNVETMVVQSLFLKDFHVRTRMFEALRNNPDSELFCVETENEKWIINLKDPVICAGIFIWKQAPDFGKLLTALALLKLHNQFPDSMLDIGANIGTICISAVARGVMKRAVAIEPHPLNCTLLRTNAVLNNVHQKIRIIEAAAGAVDGETVELTVCTNNYGDHRVLCSGVADTSLASRDKISVPVAQLDAQPDVDGSMIWMDIQGYEGYALMGAKRLLSAKPPLVLEFWPHGMQLAQSFDLLQNAIAHYQGFYDLDKPTGLRPLSELPALCAELEATQKGSFTDILVV</sequence>
<name>A0ABU7XJA3_9HYPH</name>
<dbReference type="EMBL" id="JAZHYN010000034">
    <property type="protein sequence ID" value="MEF3367210.1"/>
    <property type="molecule type" value="Genomic_DNA"/>
</dbReference>
<dbReference type="NCBIfam" id="TIGR01444">
    <property type="entry name" value="fkbM_fam"/>
    <property type="match status" value="1"/>
</dbReference>
<dbReference type="Gene3D" id="3.40.50.150">
    <property type="entry name" value="Vaccinia Virus protein VP39"/>
    <property type="match status" value="1"/>
</dbReference>
<dbReference type="PANTHER" id="PTHR34203">
    <property type="entry name" value="METHYLTRANSFERASE, FKBM FAMILY PROTEIN"/>
    <property type="match status" value="1"/>
</dbReference>
<comment type="caution">
    <text evidence="2">The sequence shown here is derived from an EMBL/GenBank/DDBJ whole genome shotgun (WGS) entry which is preliminary data.</text>
</comment>
<feature type="domain" description="Methyltransferase FkbM" evidence="1">
    <location>
        <begin position="93"/>
        <end position="231"/>
    </location>
</feature>
<keyword evidence="2" id="KW-0808">Transferase</keyword>
<dbReference type="Pfam" id="PF05050">
    <property type="entry name" value="Methyltransf_21"/>
    <property type="match status" value="1"/>
</dbReference>
<dbReference type="RefSeq" id="WP_332082245.1">
    <property type="nucleotide sequence ID" value="NZ_JAZHYN010000034.1"/>
</dbReference>
<protein>
    <submittedName>
        <fullName evidence="2">FkbM family methyltransferase</fullName>
    </submittedName>
</protein>
<dbReference type="InterPro" id="IPR006342">
    <property type="entry name" value="FkbM_mtfrase"/>
</dbReference>
<dbReference type="SUPFAM" id="SSF53335">
    <property type="entry name" value="S-adenosyl-L-methionine-dependent methyltransferases"/>
    <property type="match status" value="1"/>
</dbReference>
<keyword evidence="3" id="KW-1185">Reference proteome</keyword>